<gene>
    <name evidence="1" type="ORF">AW10_01898</name>
</gene>
<evidence type="ECO:0000313" key="2">
    <source>
        <dbReference type="Proteomes" id="UP000021816"/>
    </source>
</evidence>
<name>A0A011PT89_9PROT</name>
<dbReference type="EMBL" id="JEMX01000038">
    <property type="protein sequence ID" value="EXI80252.1"/>
    <property type="molecule type" value="Genomic_DNA"/>
</dbReference>
<dbReference type="Proteomes" id="UP000021816">
    <property type="component" value="Unassembled WGS sequence"/>
</dbReference>
<organism evidence="1 2">
    <name type="scientific">Candidatus Accumulibacter appositus</name>
    <dbReference type="NCBI Taxonomy" id="1454003"/>
    <lineage>
        <taxon>Bacteria</taxon>
        <taxon>Pseudomonadati</taxon>
        <taxon>Pseudomonadota</taxon>
        <taxon>Betaproteobacteria</taxon>
        <taxon>Candidatus Accumulibacter</taxon>
    </lineage>
</organism>
<proteinExistence type="predicted"/>
<dbReference type="AlphaFoldDB" id="A0A011PT89"/>
<sequence>MSSLASVPAISYGESTAMVAGNEAAAAGLAALARKSVVALLDSELPPLPTWSTAISFLDVAEVAEVAEVAVVTQELSRRRAIAFDVARHWRRDGYLFSFLAFDGAYGHLPWLPGELDRAGETFLVEIHPDRAVYFDEPRPVVSDGRSPWVRASLRLREKVEPTSVVAWMSAQPTADWRRLLITGGGNQKRKLRADYLTRRVWIWDGKSASAGHWHLLVRREMDGETLSFCLSNAKPDASLRQLADMQERAISSRARARVQKARTTWLW</sequence>
<protein>
    <recommendedName>
        <fullName evidence="3">Transposase IS701-like DDE domain-containing protein</fullName>
    </recommendedName>
</protein>
<evidence type="ECO:0008006" key="3">
    <source>
        <dbReference type="Google" id="ProtNLM"/>
    </source>
</evidence>
<dbReference type="STRING" id="1454003.AW10_01898"/>
<dbReference type="PATRIC" id="fig|1454003.3.peg.1948"/>
<evidence type="ECO:0000313" key="1">
    <source>
        <dbReference type="EMBL" id="EXI80252.1"/>
    </source>
</evidence>
<reference evidence="1 2" key="1">
    <citation type="submission" date="2014-02" db="EMBL/GenBank/DDBJ databases">
        <title>Expanding our view of genomic diversity in Candidatus Accumulibacter clades.</title>
        <authorList>
            <person name="Skennerton C.T."/>
            <person name="Barr J.J."/>
            <person name="Slater F.R."/>
            <person name="Bond P.L."/>
            <person name="Tyson G.W."/>
        </authorList>
    </citation>
    <scope>NUCLEOTIDE SEQUENCE [LARGE SCALE GENOMIC DNA]</scope>
    <source>
        <strain evidence="2">BA-92</strain>
    </source>
</reference>
<accession>A0A011PT89</accession>
<comment type="caution">
    <text evidence="1">The sequence shown here is derived from an EMBL/GenBank/DDBJ whole genome shotgun (WGS) entry which is preliminary data.</text>
</comment>